<dbReference type="RefSeq" id="WP_144387560.1">
    <property type="nucleotide sequence ID" value="NZ_CANNCB010000002.1"/>
</dbReference>
<dbReference type="PIRSF" id="PIRSF020565">
    <property type="entry name" value="3Ho_Ac_ACP_DH_prd"/>
    <property type="match status" value="1"/>
</dbReference>
<dbReference type="Gene3D" id="3.10.129.10">
    <property type="entry name" value="Hotdog Thioesterase"/>
    <property type="match status" value="1"/>
</dbReference>
<protein>
    <submittedName>
        <fullName evidence="1">3-hydroxydecanoyl-ACP dehydratase</fullName>
    </submittedName>
</protein>
<dbReference type="InterPro" id="IPR016776">
    <property type="entry name" value="ApeP-like_dehydratase"/>
</dbReference>
<dbReference type="Pfam" id="PF22817">
    <property type="entry name" value="ApeP-like"/>
    <property type="match status" value="1"/>
</dbReference>
<dbReference type="CDD" id="cd01289">
    <property type="entry name" value="FabA_like"/>
    <property type="match status" value="1"/>
</dbReference>
<sequence>MTETSNTSLPNIASLVPHAAPMILVDKLIAVDQQSIHTQVIIKSDELFFNVENQSVPGYVGIEYMAQSIAAWSGFQAWQKGEPPAIGFLLGSRRYQSQCSEFSLDETLDIYAEQVMENNGMAVFQCRIDAQGKTVASAQLNAFVPSPEQLNAMQSQ</sequence>
<name>A0A557PD36_9VIBR</name>
<dbReference type="AlphaFoldDB" id="A0A557PD36"/>
<comment type="caution">
    <text evidence="1">The sequence shown here is derived from an EMBL/GenBank/DDBJ whole genome shotgun (WGS) entry which is preliminary data.</text>
</comment>
<dbReference type="SUPFAM" id="SSF54637">
    <property type="entry name" value="Thioesterase/thiol ester dehydrase-isomerase"/>
    <property type="match status" value="1"/>
</dbReference>
<dbReference type="InterPro" id="IPR029069">
    <property type="entry name" value="HotDog_dom_sf"/>
</dbReference>
<accession>A0A557PD36</accession>
<evidence type="ECO:0000313" key="2">
    <source>
        <dbReference type="Proteomes" id="UP000319828"/>
    </source>
</evidence>
<proteinExistence type="predicted"/>
<dbReference type="EMBL" id="VMKJ01000005">
    <property type="protein sequence ID" value="TVO38544.1"/>
    <property type="molecule type" value="Genomic_DNA"/>
</dbReference>
<evidence type="ECO:0000313" key="1">
    <source>
        <dbReference type="EMBL" id="TVO38544.1"/>
    </source>
</evidence>
<reference evidence="1 2" key="1">
    <citation type="submission" date="2019-07" db="EMBL/GenBank/DDBJ databases">
        <title>The draft genome sequence of Vibrio algivorus M1486.</title>
        <authorList>
            <person name="Meng X."/>
        </authorList>
    </citation>
    <scope>NUCLEOTIDE SEQUENCE [LARGE SCALE GENOMIC DNA]</scope>
    <source>
        <strain evidence="1 2">M1486</strain>
    </source>
</reference>
<dbReference type="Proteomes" id="UP000319828">
    <property type="component" value="Unassembled WGS sequence"/>
</dbReference>
<organism evidence="1 2">
    <name type="scientific">Vibrio algivorus</name>
    <dbReference type="NCBI Taxonomy" id="1667024"/>
    <lineage>
        <taxon>Bacteria</taxon>
        <taxon>Pseudomonadati</taxon>
        <taxon>Pseudomonadota</taxon>
        <taxon>Gammaproteobacteria</taxon>
        <taxon>Vibrionales</taxon>
        <taxon>Vibrionaceae</taxon>
        <taxon>Vibrio</taxon>
    </lineage>
</organism>
<dbReference type="OrthoDB" id="9800188at2"/>
<gene>
    <name evidence="1" type="ORF">FOF44_04215</name>
</gene>